<sequence length="119" mass="13166">MKEQMKQWADLNKSAVETMQKLADINTGIANSLLNQQMEVVGSYADSSAKHLKSLSEAKRVQDVMSIQAQAMQDLSKKVLENSRSTMEILVDGKNKVNELLETSFKQAASYNPFAKVAA</sequence>
<dbReference type="OrthoDB" id="5628541at2"/>
<accession>A0A251XAY2</accession>
<keyword evidence="3" id="KW-1185">Reference proteome</keyword>
<proteinExistence type="predicted"/>
<dbReference type="NCBIfam" id="TIGR01841">
    <property type="entry name" value="phasin"/>
    <property type="match status" value="1"/>
</dbReference>
<evidence type="ECO:0000259" key="1">
    <source>
        <dbReference type="Pfam" id="PF09361"/>
    </source>
</evidence>
<dbReference type="InterPro" id="IPR018968">
    <property type="entry name" value="Phasin"/>
</dbReference>
<evidence type="ECO:0000313" key="3">
    <source>
        <dbReference type="Proteomes" id="UP000194798"/>
    </source>
</evidence>
<organism evidence="2 3">
    <name type="scientific">Thioflexithrix psekupsensis</name>
    <dbReference type="NCBI Taxonomy" id="1570016"/>
    <lineage>
        <taxon>Bacteria</taxon>
        <taxon>Pseudomonadati</taxon>
        <taxon>Pseudomonadota</taxon>
        <taxon>Gammaproteobacteria</taxon>
        <taxon>Thiotrichales</taxon>
        <taxon>Thioflexithrix</taxon>
    </lineage>
</organism>
<reference evidence="2 3" key="1">
    <citation type="submission" date="2016-12" db="EMBL/GenBank/DDBJ databases">
        <title>Thioflexothrix psekupsii D3 genome sequencing and assembly.</title>
        <authorList>
            <person name="Fomenkov A."/>
            <person name="Vincze T."/>
            <person name="Grabovich M."/>
            <person name="Anton B.P."/>
            <person name="Dubinina G."/>
            <person name="Orlova M."/>
            <person name="Belousova E."/>
            <person name="Roberts R.J."/>
        </authorList>
    </citation>
    <scope>NUCLEOTIDE SEQUENCE [LARGE SCALE GENOMIC DNA]</scope>
    <source>
        <strain evidence="2">D3</strain>
    </source>
</reference>
<comment type="caution">
    <text evidence="2">The sequence shown here is derived from an EMBL/GenBank/DDBJ whole genome shotgun (WGS) entry which is preliminary data.</text>
</comment>
<feature type="domain" description="Phasin" evidence="1">
    <location>
        <begin position="7"/>
        <end position="103"/>
    </location>
</feature>
<name>A0A251XAY2_9GAMM</name>
<gene>
    <name evidence="2" type="ORF">TPSD3_03475</name>
</gene>
<evidence type="ECO:0000313" key="2">
    <source>
        <dbReference type="EMBL" id="OUD15592.1"/>
    </source>
</evidence>
<dbReference type="EMBL" id="MSLT01000006">
    <property type="protein sequence ID" value="OUD15592.1"/>
    <property type="molecule type" value="Genomic_DNA"/>
</dbReference>
<dbReference type="Pfam" id="PF09361">
    <property type="entry name" value="Phasin_2"/>
    <property type="match status" value="1"/>
</dbReference>
<dbReference type="Proteomes" id="UP000194798">
    <property type="component" value="Unassembled WGS sequence"/>
</dbReference>
<dbReference type="InterPro" id="IPR010127">
    <property type="entry name" value="Phasin_subfam-1"/>
</dbReference>
<dbReference type="AlphaFoldDB" id="A0A251XAY2"/>
<dbReference type="RefSeq" id="WP_086487190.1">
    <property type="nucleotide sequence ID" value="NZ_MSLT01000006.1"/>
</dbReference>
<protein>
    <recommendedName>
        <fullName evidence="1">Phasin domain-containing protein</fullName>
    </recommendedName>
</protein>